<name>A0ABP6ZIK2_9ACTN</name>
<dbReference type="RefSeq" id="WP_345575265.1">
    <property type="nucleotide sequence ID" value="NZ_BAABDQ010000044.1"/>
</dbReference>
<evidence type="ECO:0000313" key="2">
    <source>
        <dbReference type="Proteomes" id="UP001500630"/>
    </source>
</evidence>
<sequence>MSYHQIQLLDLDELGPEFPPRFDNGLIAVDDEPDGATILTGIALGVVEVEVQLADGPPPLDLDNWEEIVEVSIESTSGSLSVCGLDGDLPALPNLAWQGAGFYRLRVHARGRDTRPDGSASTPIEHYLITSWQAEPQPDMPFKYVDLYGAEVRRRRIVS</sequence>
<proteinExistence type="predicted"/>
<keyword evidence="2" id="KW-1185">Reference proteome</keyword>
<gene>
    <name evidence="1" type="ORF">GCM10022419_112040</name>
</gene>
<organism evidence="1 2">
    <name type="scientific">Nonomuraea rosea</name>
    <dbReference type="NCBI Taxonomy" id="638574"/>
    <lineage>
        <taxon>Bacteria</taxon>
        <taxon>Bacillati</taxon>
        <taxon>Actinomycetota</taxon>
        <taxon>Actinomycetes</taxon>
        <taxon>Streptosporangiales</taxon>
        <taxon>Streptosporangiaceae</taxon>
        <taxon>Nonomuraea</taxon>
    </lineage>
</organism>
<dbReference type="Proteomes" id="UP001500630">
    <property type="component" value="Unassembled WGS sequence"/>
</dbReference>
<dbReference type="EMBL" id="BAABDQ010000044">
    <property type="protein sequence ID" value="GAA3608680.1"/>
    <property type="molecule type" value="Genomic_DNA"/>
</dbReference>
<evidence type="ECO:0000313" key="1">
    <source>
        <dbReference type="EMBL" id="GAA3608680.1"/>
    </source>
</evidence>
<reference evidence="2" key="1">
    <citation type="journal article" date="2019" name="Int. J. Syst. Evol. Microbiol.">
        <title>The Global Catalogue of Microorganisms (GCM) 10K type strain sequencing project: providing services to taxonomists for standard genome sequencing and annotation.</title>
        <authorList>
            <consortium name="The Broad Institute Genomics Platform"/>
            <consortium name="The Broad Institute Genome Sequencing Center for Infectious Disease"/>
            <person name="Wu L."/>
            <person name="Ma J."/>
        </authorList>
    </citation>
    <scope>NUCLEOTIDE SEQUENCE [LARGE SCALE GENOMIC DNA]</scope>
    <source>
        <strain evidence="2">JCM 17326</strain>
    </source>
</reference>
<accession>A0ABP6ZIK2</accession>
<protein>
    <submittedName>
        <fullName evidence="1">Uncharacterized protein</fullName>
    </submittedName>
</protein>
<comment type="caution">
    <text evidence="1">The sequence shown here is derived from an EMBL/GenBank/DDBJ whole genome shotgun (WGS) entry which is preliminary data.</text>
</comment>